<evidence type="ECO:0000313" key="12">
    <source>
        <dbReference type="EMBL" id="CAF1047789.1"/>
    </source>
</evidence>
<keyword evidence="8" id="KW-0175">Coiled coil</keyword>
<evidence type="ECO:0000313" key="16">
    <source>
        <dbReference type="Proteomes" id="UP000663891"/>
    </source>
</evidence>
<accession>A0A814K552</accession>
<evidence type="ECO:0000256" key="6">
    <source>
        <dbReference type="ARBA" id="ARBA00022833"/>
    </source>
</evidence>
<feature type="domain" description="MATH" evidence="11">
    <location>
        <begin position="154"/>
        <end position="301"/>
    </location>
</feature>
<dbReference type="InterPro" id="IPR012227">
    <property type="entry name" value="TNF_rcpt-assoc_TRAF_met"/>
</dbReference>
<keyword evidence="2" id="KW-0963">Cytoplasm</keyword>
<organism evidence="12 16">
    <name type="scientific">Adineta steineri</name>
    <dbReference type="NCBI Taxonomy" id="433720"/>
    <lineage>
        <taxon>Eukaryota</taxon>
        <taxon>Metazoa</taxon>
        <taxon>Spiralia</taxon>
        <taxon>Gnathifera</taxon>
        <taxon>Rotifera</taxon>
        <taxon>Eurotatoria</taxon>
        <taxon>Bdelloidea</taxon>
        <taxon>Adinetida</taxon>
        <taxon>Adinetidae</taxon>
        <taxon>Adineta</taxon>
    </lineage>
</organism>
<keyword evidence="3" id="KW-1017">Isopeptide bond</keyword>
<dbReference type="PANTHER" id="PTHR10131:SF138">
    <property type="entry name" value="RE66324P"/>
    <property type="match status" value="1"/>
</dbReference>
<evidence type="ECO:0008006" key="17">
    <source>
        <dbReference type="Google" id="ProtNLM"/>
    </source>
</evidence>
<evidence type="ECO:0000256" key="7">
    <source>
        <dbReference type="ARBA" id="ARBA00022843"/>
    </source>
</evidence>
<proteinExistence type="predicted"/>
<keyword evidence="5 9" id="KW-0479">Metal-binding</keyword>
<dbReference type="GO" id="GO:0005737">
    <property type="term" value="C:cytoplasm"/>
    <property type="evidence" value="ECO:0007669"/>
    <property type="project" value="UniProtKB-SubCell"/>
</dbReference>
<dbReference type="Proteomes" id="UP000663891">
    <property type="component" value="Unassembled WGS sequence"/>
</dbReference>
<feature type="domain" description="RING-type" evidence="10">
    <location>
        <begin position="18"/>
        <end position="57"/>
    </location>
</feature>
<dbReference type="Proteomes" id="UP000663868">
    <property type="component" value="Unassembled WGS sequence"/>
</dbReference>
<evidence type="ECO:0000313" key="14">
    <source>
        <dbReference type="EMBL" id="CAF3642402.1"/>
    </source>
</evidence>
<dbReference type="SUPFAM" id="SSF49599">
    <property type="entry name" value="TRAF domain-like"/>
    <property type="match status" value="1"/>
</dbReference>
<evidence type="ECO:0000256" key="4">
    <source>
        <dbReference type="ARBA" id="ARBA00022703"/>
    </source>
</evidence>
<reference evidence="12" key="1">
    <citation type="submission" date="2021-02" db="EMBL/GenBank/DDBJ databases">
        <authorList>
            <person name="Nowell W R."/>
        </authorList>
    </citation>
    <scope>NUCLEOTIDE SEQUENCE</scope>
</reference>
<evidence type="ECO:0000256" key="5">
    <source>
        <dbReference type="ARBA" id="ARBA00022771"/>
    </source>
</evidence>
<comment type="caution">
    <text evidence="12">The sequence shown here is derived from an EMBL/GenBank/DDBJ whole genome shotgun (WGS) entry which is preliminary data.</text>
</comment>
<dbReference type="GO" id="GO:0043122">
    <property type="term" value="P:regulation of canonical NF-kappaB signal transduction"/>
    <property type="evidence" value="ECO:0007669"/>
    <property type="project" value="TreeGrafter"/>
</dbReference>
<dbReference type="GO" id="GO:0008270">
    <property type="term" value="F:zinc ion binding"/>
    <property type="evidence" value="ECO:0007669"/>
    <property type="project" value="UniProtKB-KW"/>
</dbReference>
<protein>
    <recommendedName>
        <fullName evidence="17">RING-type domain-containing protein</fullName>
    </recommendedName>
</protein>
<evidence type="ECO:0000256" key="9">
    <source>
        <dbReference type="PROSITE-ProRule" id="PRU00175"/>
    </source>
</evidence>
<dbReference type="EMBL" id="CAJNOE010001325">
    <property type="protein sequence ID" value="CAF1412809.1"/>
    <property type="molecule type" value="Genomic_DNA"/>
</dbReference>
<dbReference type="Gene3D" id="2.60.210.10">
    <property type="entry name" value="Apoptosis, Tumor Necrosis Factor Receptor Associated Protein 2, Chain A"/>
    <property type="match status" value="1"/>
</dbReference>
<keyword evidence="6" id="KW-0862">Zinc</keyword>
<dbReference type="Pfam" id="PF21355">
    <property type="entry name" value="TRAF-mep_MATH"/>
    <property type="match status" value="1"/>
</dbReference>
<dbReference type="GO" id="GO:0006915">
    <property type="term" value="P:apoptotic process"/>
    <property type="evidence" value="ECO:0007669"/>
    <property type="project" value="UniProtKB-KW"/>
</dbReference>
<name>A0A814K552_9BILA</name>
<dbReference type="PROSITE" id="PS50144">
    <property type="entry name" value="MATH"/>
    <property type="match status" value="1"/>
</dbReference>
<comment type="subcellular location">
    <subcellularLocation>
        <location evidence="1">Cytoplasm</location>
    </subcellularLocation>
</comment>
<evidence type="ECO:0000256" key="1">
    <source>
        <dbReference type="ARBA" id="ARBA00004496"/>
    </source>
</evidence>
<dbReference type="InterPro" id="IPR001841">
    <property type="entry name" value="Znf_RING"/>
</dbReference>
<dbReference type="AlphaFoldDB" id="A0A814K552"/>
<dbReference type="OrthoDB" id="6499288at2759"/>
<dbReference type="EMBL" id="CAJNON010000158">
    <property type="protein sequence ID" value="CAF1047789.1"/>
    <property type="molecule type" value="Genomic_DNA"/>
</dbReference>
<evidence type="ECO:0000313" key="13">
    <source>
        <dbReference type="EMBL" id="CAF1412809.1"/>
    </source>
</evidence>
<dbReference type="FunFam" id="2.60.210.10:FF:000001">
    <property type="entry name" value="TNF receptor-associated factor"/>
    <property type="match status" value="1"/>
</dbReference>
<dbReference type="PANTHER" id="PTHR10131">
    <property type="entry name" value="TNF RECEPTOR ASSOCIATED FACTOR"/>
    <property type="match status" value="1"/>
</dbReference>
<dbReference type="SUPFAM" id="SSF57850">
    <property type="entry name" value="RING/U-box"/>
    <property type="match status" value="1"/>
</dbReference>
<dbReference type="GO" id="GO:0007165">
    <property type="term" value="P:signal transduction"/>
    <property type="evidence" value="ECO:0007669"/>
    <property type="project" value="InterPro"/>
</dbReference>
<sequence>MVGFDTKNRSNLDSKYKCSDCSLILRDPVQLTICGHRLCQFCFVNQNQTRITCSQCQIQTPSDQTLIDPAFNNEMQALPITCSYCNWTGTLQNYEELLQELHQHSIADDLQQIKLSIQEETAFVEEIDDDLHISSRNLASPEGNINDIQYPSCDGTLLWKITSVSEKIINAQHEKQTSIDSPAFYSRQGGYRMCARLYLNGYGNARKTHMSLFFVLMRGPYDAILKFPFNYKVIFCLYDQTPQQRHIIDSFRPDIKCNSFQRPRVDMNIASGIPKFFPLAMIQQEGNPYVKEDTMFIKIMVDFGDMPKTLLPFALSLDSGLPMHVRQRMIEEERNKQLSNKRKPS</sequence>
<gene>
    <name evidence="13" type="ORF">IZO911_LOCUS40177</name>
    <name evidence="15" type="ORF">KXQ929_LOCUS36078</name>
    <name evidence="14" type="ORF">OKA104_LOCUS8727</name>
    <name evidence="12" type="ORF">VCS650_LOCUS17227</name>
</gene>
<evidence type="ECO:0000256" key="8">
    <source>
        <dbReference type="ARBA" id="ARBA00023054"/>
    </source>
</evidence>
<dbReference type="Proteomes" id="UP000663881">
    <property type="component" value="Unassembled WGS sequence"/>
</dbReference>
<dbReference type="InterPro" id="IPR049342">
    <property type="entry name" value="TRAF1-6_MATH_dom"/>
</dbReference>
<keyword evidence="5 9" id="KW-0863">Zinc-finger</keyword>
<dbReference type="InterPro" id="IPR013083">
    <property type="entry name" value="Znf_RING/FYVE/PHD"/>
</dbReference>
<dbReference type="EMBL" id="CAJOBB010005458">
    <property type="protein sequence ID" value="CAF4129090.1"/>
    <property type="molecule type" value="Genomic_DNA"/>
</dbReference>
<evidence type="ECO:0000259" key="10">
    <source>
        <dbReference type="PROSITE" id="PS50089"/>
    </source>
</evidence>
<dbReference type="SMART" id="SM00061">
    <property type="entry name" value="MATH"/>
    <property type="match status" value="1"/>
</dbReference>
<dbReference type="InterPro" id="IPR002083">
    <property type="entry name" value="MATH/TRAF_dom"/>
</dbReference>
<evidence type="ECO:0000313" key="15">
    <source>
        <dbReference type="EMBL" id="CAF4129090.1"/>
    </source>
</evidence>
<evidence type="ECO:0000259" key="11">
    <source>
        <dbReference type="PROSITE" id="PS50144"/>
    </source>
</evidence>
<dbReference type="PIRSF" id="PIRSF015614">
    <property type="entry name" value="TRAF"/>
    <property type="match status" value="1"/>
</dbReference>
<evidence type="ECO:0000256" key="3">
    <source>
        <dbReference type="ARBA" id="ARBA00022499"/>
    </source>
</evidence>
<dbReference type="GO" id="GO:0042981">
    <property type="term" value="P:regulation of apoptotic process"/>
    <property type="evidence" value="ECO:0007669"/>
    <property type="project" value="InterPro"/>
</dbReference>
<dbReference type="InterPro" id="IPR008974">
    <property type="entry name" value="TRAF-like"/>
</dbReference>
<evidence type="ECO:0000256" key="2">
    <source>
        <dbReference type="ARBA" id="ARBA00022490"/>
    </source>
</evidence>
<keyword evidence="4" id="KW-0053">Apoptosis</keyword>
<dbReference type="Gene3D" id="3.30.40.10">
    <property type="entry name" value="Zinc/RING finger domain, C3HC4 (zinc finger)"/>
    <property type="match status" value="1"/>
</dbReference>
<keyword evidence="7" id="KW-0832">Ubl conjugation</keyword>
<dbReference type="PROSITE" id="PS50089">
    <property type="entry name" value="ZF_RING_2"/>
    <property type="match status" value="1"/>
</dbReference>
<dbReference type="EMBL" id="CAJOAY010000358">
    <property type="protein sequence ID" value="CAF3642402.1"/>
    <property type="molecule type" value="Genomic_DNA"/>
</dbReference>
<dbReference type="Proteomes" id="UP000663860">
    <property type="component" value="Unassembled WGS sequence"/>
</dbReference>